<name>A0A176YA41_9BRAD</name>
<comment type="caution">
    <text evidence="1">The sequence shown here is derived from an EMBL/GenBank/DDBJ whole genome shotgun (WGS) entry which is preliminary data.</text>
</comment>
<evidence type="ECO:0000313" key="2">
    <source>
        <dbReference type="Proteomes" id="UP000076959"/>
    </source>
</evidence>
<keyword evidence="2" id="KW-1185">Reference proteome</keyword>
<gene>
    <name evidence="1" type="ORF">AYJ54_31865</name>
</gene>
<dbReference type="EMBL" id="LUUB01000114">
    <property type="protein sequence ID" value="OAE99890.1"/>
    <property type="molecule type" value="Genomic_DNA"/>
</dbReference>
<reference evidence="1 2" key="1">
    <citation type="submission" date="2016-03" db="EMBL/GenBank/DDBJ databases">
        <title>Draft Genome Sequence of the Strain BR 10245 (Bradyrhizobium sp.) isolated from nodules of Centrolobium paraense.</title>
        <authorList>
            <person name="Simoes-Araujo J.L.Sr."/>
            <person name="Barauna A.C."/>
            <person name="Silva K."/>
            <person name="Zilli J.E."/>
        </authorList>
    </citation>
    <scope>NUCLEOTIDE SEQUENCE [LARGE SCALE GENOMIC DNA]</scope>
    <source>
        <strain evidence="1 2">BR 10245</strain>
    </source>
</reference>
<dbReference type="AlphaFoldDB" id="A0A176YA41"/>
<organism evidence="1 2">
    <name type="scientific">Bradyrhizobium centrolobii</name>
    <dbReference type="NCBI Taxonomy" id="1505087"/>
    <lineage>
        <taxon>Bacteria</taxon>
        <taxon>Pseudomonadati</taxon>
        <taxon>Pseudomonadota</taxon>
        <taxon>Alphaproteobacteria</taxon>
        <taxon>Hyphomicrobiales</taxon>
        <taxon>Nitrobacteraceae</taxon>
        <taxon>Bradyrhizobium</taxon>
    </lineage>
</organism>
<dbReference type="Proteomes" id="UP000076959">
    <property type="component" value="Unassembled WGS sequence"/>
</dbReference>
<evidence type="ECO:0000313" key="1">
    <source>
        <dbReference type="EMBL" id="OAE99890.1"/>
    </source>
</evidence>
<proteinExistence type="predicted"/>
<protein>
    <submittedName>
        <fullName evidence="1">Uncharacterized protein</fullName>
    </submittedName>
</protein>
<sequence>MDLDAVSVAIASDTFRPTISWLLSQQSNLREACKRGARYPDCGAALLAAIDLIGVQLEKQRAFAFFMEKASADLRRHVRGADEFLREWQSDVAPLLQSKAPTATDPAAINPAAINFVARPDLLAKLIAHQELFEKELKNVDAAVEDARKDVSDRIHAQVDAALLSYEANKERLKGLLPAASFAKLQATAQSWRSLSEKLVAADQSLIIENNFALAGSLKEFMQAISAGLLLKATDFSSFSPSEKLDAAAGSIDFCFADQQSPGVVGVRFAFSPCAASLRPCETTGEYSLLLRRLGLNSQSKTIVPISFGVRVNGTIHDGRLTVPAPPAEPAELQRDAVAKSVALMFPYPFNVSLEGDPTVQSGPRLLVTARPLFTLLGLEPLGPVSLSIDQKGLTVAGANSLCEKIIADLAERIRDKEFRTAGLRVKLAADDLGTMTTCEDRDPNHIAVQLNGKANLAPLLSETKLPQRPLRERRYRWLRG</sequence>
<accession>A0A176YA41</accession>